<keyword evidence="4" id="KW-1185">Reference proteome</keyword>
<comment type="caution">
    <text evidence="3">The sequence shown here is derived from an EMBL/GenBank/DDBJ whole genome shotgun (WGS) entry which is preliminary data.</text>
</comment>
<dbReference type="PANTHER" id="PTHR31528">
    <property type="entry name" value="4-AMINO-5-HYDROXYMETHYL-2-METHYLPYRIMIDINE PHOSPHATE SYNTHASE THI11-RELATED"/>
    <property type="match status" value="1"/>
</dbReference>
<evidence type="ECO:0000256" key="1">
    <source>
        <dbReference type="SAM" id="SignalP"/>
    </source>
</evidence>
<evidence type="ECO:0000259" key="2">
    <source>
        <dbReference type="Pfam" id="PF09084"/>
    </source>
</evidence>
<organism evidence="3 4">
    <name type="scientific">Roseiarcus fermentans</name>
    <dbReference type="NCBI Taxonomy" id="1473586"/>
    <lineage>
        <taxon>Bacteria</taxon>
        <taxon>Pseudomonadati</taxon>
        <taxon>Pseudomonadota</taxon>
        <taxon>Alphaproteobacteria</taxon>
        <taxon>Hyphomicrobiales</taxon>
        <taxon>Roseiarcaceae</taxon>
        <taxon>Roseiarcus</taxon>
    </lineage>
</organism>
<name>A0A366F6V4_9HYPH</name>
<sequence>MRVAIIAALLGAVGLAHPAQALDKVTFATNWLADPEAGGYYQALADGTYQKYGLDVTIMQGGPAANGGMLLIAGKIEFFMGGDMIGDFLNAQNNIPTVTVAADFQKNPQCFMSHPGVGLDKWEDLPKANPAFVSAGAINTFWAWMRVAFGFKDENIKPYNFNSAPFIVDKHSIQQGYITSEPFEVEQQGKFKPNAFLLADYGYTTYATQIMTRKEIVEKNPDMVQRFVNASAIGWYHYLYGDNAKANEAIKKENPEMTDEQIAFSIAKIKEYGIVDSGDTLTKGIGAMTDERWQDFYDKMVKAGVVKPGIDFKQAYTLQFVNQGVGLDLRPKN</sequence>
<feature type="chain" id="PRO_5016652491" evidence="1">
    <location>
        <begin position="22"/>
        <end position="333"/>
    </location>
</feature>
<dbReference type="InterPro" id="IPR015168">
    <property type="entry name" value="SsuA/THI5"/>
</dbReference>
<dbReference type="InterPro" id="IPR027939">
    <property type="entry name" value="NMT1/THI5"/>
</dbReference>
<dbReference type="Proteomes" id="UP000253529">
    <property type="component" value="Unassembled WGS sequence"/>
</dbReference>
<dbReference type="EMBL" id="QNRK01000021">
    <property type="protein sequence ID" value="RBP09700.1"/>
    <property type="molecule type" value="Genomic_DNA"/>
</dbReference>
<evidence type="ECO:0000313" key="3">
    <source>
        <dbReference type="EMBL" id="RBP09700.1"/>
    </source>
</evidence>
<keyword evidence="1" id="KW-0732">Signal</keyword>
<dbReference type="GO" id="GO:0009228">
    <property type="term" value="P:thiamine biosynthetic process"/>
    <property type="evidence" value="ECO:0007669"/>
    <property type="project" value="InterPro"/>
</dbReference>
<dbReference type="SUPFAM" id="SSF53850">
    <property type="entry name" value="Periplasmic binding protein-like II"/>
    <property type="match status" value="1"/>
</dbReference>
<proteinExistence type="predicted"/>
<dbReference type="PANTHER" id="PTHR31528:SF3">
    <property type="entry name" value="THIAMINE BIOSYNTHESIS PROTEIN HI_0357-RELATED"/>
    <property type="match status" value="1"/>
</dbReference>
<evidence type="ECO:0000313" key="4">
    <source>
        <dbReference type="Proteomes" id="UP000253529"/>
    </source>
</evidence>
<dbReference type="Gene3D" id="3.40.190.10">
    <property type="entry name" value="Periplasmic binding protein-like II"/>
    <property type="match status" value="2"/>
</dbReference>
<feature type="signal peptide" evidence="1">
    <location>
        <begin position="1"/>
        <end position="21"/>
    </location>
</feature>
<protein>
    <submittedName>
        <fullName evidence="3">NitT/TauT family transport system substrate-binding protein</fullName>
    </submittedName>
</protein>
<dbReference type="RefSeq" id="WP_113890713.1">
    <property type="nucleotide sequence ID" value="NZ_QNRK01000021.1"/>
</dbReference>
<accession>A0A366F6V4</accession>
<dbReference type="OrthoDB" id="5372616at2"/>
<dbReference type="Pfam" id="PF09084">
    <property type="entry name" value="NMT1"/>
    <property type="match status" value="1"/>
</dbReference>
<reference evidence="3 4" key="1">
    <citation type="submission" date="2018-06" db="EMBL/GenBank/DDBJ databases">
        <title>Genomic Encyclopedia of Type Strains, Phase IV (KMG-IV): sequencing the most valuable type-strain genomes for metagenomic binning, comparative biology and taxonomic classification.</title>
        <authorList>
            <person name="Goeker M."/>
        </authorList>
    </citation>
    <scope>NUCLEOTIDE SEQUENCE [LARGE SCALE GENOMIC DNA]</scope>
    <source>
        <strain evidence="3 4">DSM 24875</strain>
    </source>
</reference>
<dbReference type="AlphaFoldDB" id="A0A366F6V4"/>
<feature type="domain" description="SsuA/THI5-like" evidence="2">
    <location>
        <begin position="35"/>
        <end position="236"/>
    </location>
</feature>
<gene>
    <name evidence="3" type="ORF">DFR50_12145</name>
</gene>